<proteinExistence type="predicted"/>
<dbReference type="RefSeq" id="WP_158587304.1">
    <property type="nucleotide sequence ID" value="NZ_JACOOU010000003.1"/>
</dbReference>
<dbReference type="InterPro" id="IPR001387">
    <property type="entry name" value="Cro/C1-type_HTH"/>
</dbReference>
<comment type="caution">
    <text evidence="2">The sequence shown here is derived from an EMBL/GenBank/DDBJ whole genome shotgun (WGS) entry which is preliminary data.</text>
</comment>
<dbReference type="InterPro" id="IPR010982">
    <property type="entry name" value="Lambda_DNA-bd_dom_sf"/>
</dbReference>
<protein>
    <submittedName>
        <fullName evidence="2">Helix-turn-helix transcriptional regulator</fullName>
    </submittedName>
</protein>
<dbReference type="CDD" id="cd00093">
    <property type="entry name" value="HTH_XRE"/>
    <property type="match status" value="1"/>
</dbReference>
<dbReference type="Pfam" id="PF01381">
    <property type="entry name" value="HTH_3"/>
    <property type="match status" value="1"/>
</dbReference>
<gene>
    <name evidence="2" type="ORF">H8S76_10070</name>
</gene>
<dbReference type="Gene3D" id="1.10.260.40">
    <property type="entry name" value="lambda repressor-like DNA-binding domains"/>
    <property type="match status" value="1"/>
</dbReference>
<reference evidence="2 3" key="1">
    <citation type="submission" date="2020-08" db="EMBL/GenBank/DDBJ databases">
        <title>Genome public.</title>
        <authorList>
            <person name="Liu C."/>
            <person name="Sun Q."/>
        </authorList>
    </citation>
    <scope>NUCLEOTIDE SEQUENCE [LARGE SCALE GENOMIC DNA]</scope>
    <source>
        <strain evidence="2 3">NSJ-34</strain>
    </source>
</reference>
<name>A0ABR7FBN4_9FIRM</name>
<dbReference type="Proteomes" id="UP000654573">
    <property type="component" value="Unassembled WGS sequence"/>
</dbReference>
<dbReference type="SUPFAM" id="SSF47413">
    <property type="entry name" value="lambda repressor-like DNA-binding domains"/>
    <property type="match status" value="1"/>
</dbReference>
<feature type="domain" description="HTH cro/C1-type" evidence="1">
    <location>
        <begin position="8"/>
        <end position="62"/>
    </location>
</feature>
<accession>A0ABR7FBN4</accession>
<organism evidence="2 3">
    <name type="scientific">Blautia celeris</name>
    <dbReference type="NCBI Taxonomy" id="2763026"/>
    <lineage>
        <taxon>Bacteria</taxon>
        <taxon>Bacillati</taxon>
        <taxon>Bacillota</taxon>
        <taxon>Clostridia</taxon>
        <taxon>Lachnospirales</taxon>
        <taxon>Lachnospiraceae</taxon>
        <taxon>Blautia</taxon>
    </lineage>
</organism>
<dbReference type="SMART" id="SM00530">
    <property type="entry name" value="HTH_XRE"/>
    <property type="match status" value="1"/>
</dbReference>
<evidence type="ECO:0000259" key="1">
    <source>
        <dbReference type="PROSITE" id="PS50943"/>
    </source>
</evidence>
<keyword evidence="3" id="KW-1185">Reference proteome</keyword>
<dbReference type="EMBL" id="JACOOU010000003">
    <property type="protein sequence ID" value="MBC5672594.1"/>
    <property type="molecule type" value="Genomic_DNA"/>
</dbReference>
<sequence length="74" mass="8379">MNLLFPNIEAERARIGLSKEKFAKELGVATKTYYNWLNGVNPIPSNILMKMSDLCGVKIDYLLGRVMDEEKDAT</sequence>
<dbReference type="PROSITE" id="PS50943">
    <property type="entry name" value="HTH_CROC1"/>
    <property type="match status" value="1"/>
</dbReference>
<evidence type="ECO:0000313" key="2">
    <source>
        <dbReference type="EMBL" id="MBC5672594.1"/>
    </source>
</evidence>
<evidence type="ECO:0000313" key="3">
    <source>
        <dbReference type="Proteomes" id="UP000654573"/>
    </source>
</evidence>